<dbReference type="InterPro" id="IPR012332">
    <property type="entry name" value="Autotransporter_pectin_lyase_C"/>
</dbReference>
<evidence type="ECO:0000313" key="3">
    <source>
        <dbReference type="EMBL" id="SEI01317.1"/>
    </source>
</evidence>
<feature type="domain" description="SGNH hydrolase-type esterase" evidence="2">
    <location>
        <begin position="168"/>
        <end position="291"/>
    </location>
</feature>
<dbReference type="InterPro" id="IPR013830">
    <property type="entry name" value="SGNH_hydro"/>
</dbReference>
<sequence length="1088" mass="112786">MKPLSTCVVFFSCYTGILPSLLGADTPYLGNIAFVGDSITERADYRKSIWKSFLDNGYQDKTNGTNTAAVSGSKDFQMVGSRNSGRVNSLYQGQNFIGMHEGHASWYSGALIGDFKAGDQIPDYGGTRGGGYIRNWVSTTPGGAALDTTLPDGWKGTAWDDGSGHFKNKDLPALSTYKPDTIVIMVGINDHFGNPVNNTTPEQTVANIKAMVEMYREANPNANFYISTVLPVDTAKQTGRYPAEKKVINDMLMAVGDSWNNGNSQVKVFDGSIGFDPVTMTTDGVHPEAQGSMIFANNLAEAMGTGQRTAGKARVAVVDASKFIRQNMSSLPDSSSGGSSLAVQGSHVAARQLTATGSSSPSDLFVFTAPLGSSDPTRLSWQWSGNTIAERTLEVSLQLTSGVFGNQMTIGFGNTSASSGLQLDIRENGVFWGNTMLYGGSQSAEMADFRIAYIASGGVAAGYYVWRNGMLIGEALSGSTGAAINGFYIGQANSSSAAYGALGGIYWSETGAWAPDTLSGARPSYALPGASSMNTWTGSSSGDWGIGTGGSWSSSDGQFHQGDNVGFSSAATIRLVSPDIHAGTVSALGNLTVNTNGNNAVFDALQAASGTNFTKEGAGTLTVQGGSISSSQNSIATSNVKAGTLEVTGDTEINIASGRFDVSSATLKVSQGAHLTVQGVGEFSAGTWTTGANATNSAILVTGEGSWLESKVSVNLGNQKVAGRKDMLTVEDGGRFSVANTFNIGVRQDTDVTVRNGGVLVAETIGLGHSNAVSSGFTSNLYIADGGTVEAVSILRKSTNMTGNVHFDGGTLKARQDHANMISASSIAISAKGGTVDTNGFNVTIAQAIANESGQSGALSKAGKGSLTLSAASTYSGGTTVNDGTLIVAANGATGSGSITVKNGSILLNNAQVGGSVQVESGTIGGTGSFSSIVNMVQGNLQAAANGEIGTIQFNSGLVLGNVSCMLDLATAAARSVDQSDMIRISGTFDRMNDSSLKLVLNVLDGESMAEGDSRSYKLFDMARAEDYQKLENAQLVFDRSLYTVDAANLAVDGTIMLTREASIPEPSAPALGMMSLLGLMWKRRRKA</sequence>
<evidence type="ECO:0000313" key="4">
    <source>
        <dbReference type="Proteomes" id="UP000176204"/>
    </source>
</evidence>
<accession>A0A1C7PCS8</accession>
<dbReference type="EMBL" id="LT629973">
    <property type="protein sequence ID" value="SEI01317.1"/>
    <property type="molecule type" value="Genomic_DNA"/>
</dbReference>
<name>A0A1C7PCS8_9BACT</name>
<organism evidence="3 4">
    <name type="scientific">Akkermansia glycaniphila</name>
    <dbReference type="NCBI Taxonomy" id="1679444"/>
    <lineage>
        <taxon>Bacteria</taxon>
        <taxon>Pseudomonadati</taxon>
        <taxon>Verrucomicrobiota</taxon>
        <taxon>Verrucomicrobiia</taxon>
        <taxon>Verrucomicrobiales</taxon>
        <taxon>Akkermansiaceae</taxon>
        <taxon>Akkermansia</taxon>
    </lineage>
</organism>
<dbReference type="STRING" id="1679444.PYTT_2560"/>
<keyword evidence="4" id="KW-1185">Reference proteome</keyword>
<dbReference type="Pfam" id="PF12951">
    <property type="entry name" value="PATR"/>
    <property type="match status" value="1"/>
</dbReference>
<dbReference type="Pfam" id="PF13472">
    <property type="entry name" value="Lipase_GDSL_2"/>
    <property type="match status" value="1"/>
</dbReference>
<reference evidence="4" key="1">
    <citation type="submission" date="2016-09" db="EMBL/GenBank/DDBJ databases">
        <authorList>
            <person name="Koehorst J."/>
        </authorList>
    </citation>
    <scope>NUCLEOTIDE SEQUENCE [LARGE SCALE GENOMIC DNA]</scope>
</reference>
<dbReference type="PANTHER" id="PTHR30383">
    <property type="entry name" value="THIOESTERASE 1/PROTEASE 1/LYSOPHOSPHOLIPASE L1"/>
    <property type="match status" value="1"/>
</dbReference>
<protein>
    <submittedName>
        <fullName evidence="3">Sgnh hydrolase-type esterase domain</fullName>
    </submittedName>
</protein>
<dbReference type="InterPro" id="IPR013425">
    <property type="entry name" value="Autotrns_rpt"/>
</dbReference>
<dbReference type="GO" id="GO:0004622">
    <property type="term" value="F:phosphatidylcholine lysophospholipase activity"/>
    <property type="evidence" value="ECO:0007669"/>
    <property type="project" value="TreeGrafter"/>
</dbReference>
<keyword evidence="3" id="KW-0378">Hydrolase</keyword>
<dbReference type="KEGG" id="agl:PYTT_2560"/>
<dbReference type="Gene3D" id="3.40.50.1110">
    <property type="entry name" value="SGNH hydrolase"/>
    <property type="match status" value="1"/>
</dbReference>
<gene>
    <name evidence="3" type="ORF">PYTT_2560</name>
</gene>
<dbReference type="OrthoDB" id="5927866at2"/>
<dbReference type="InterPro" id="IPR051532">
    <property type="entry name" value="Ester_Hydrolysis_Enzymes"/>
</dbReference>
<dbReference type="AlphaFoldDB" id="A0A1C7PCS8"/>
<evidence type="ECO:0000256" key="1">
    <source>
        <dbReference type="ARBA" id="ARBA00022729"/>
    </source>
</evidence>
<dbReference type="Gene3D" id="2.160.20.20">
    <property type="match status" value="1"/>
</dbReference>
<dbReference type="RefSeq" id="WP_067774969.1">
    <property type="nucleotide sequence ID" value="NZ_LIGX01000020.1"/>
</dbReference>
<proteinExistence type="predicted"/>
<dbReference type="InterPro" id="IPR036514">
    <property type="entry name" value="SGNH_hydro_sf"/>
</dbReference>
<dbReference type="PANTHER" id="PTHR30383:SF5">
    <property type="entry name" value="SGNH HYDROLASE-TYPE ESTERASE DOMAIN-CONTAINING PROTEIN"/>
    <property type="match status" value="1"/>
</dbReference>
<dbReference type="SUPFAM" id="SSF52266">
    <property type="entry name" value="SGNH hydrolase"/>
    <property type="match status" value="1"/>
</dbReference>
<keyword evidence="1" id="KW-0732">Signal</keyword>
<evidence type="ECO:0000259" key="2">
    <source>
        <dbReference type="Pfam" id="PF13472"/>
    </source>
</evidence>
<dbReference type="Proteomes" id="UP000176204">
    <property type="component" value="Chromosome I"/>
</dbReference>
<dbReference type="NCBIfam" id="TIGR02601">
    <property type="entry name" value="autotrns_rpt"/>
    <property type="match status" value="1"/>
</dbReference>